<comment type="caution">
    <text evidence="1">The sequence shown here is derived from an EMBL/GenBank/DDBJ whole genome shotgun (WGS) entry which is preliminary data.</text>
</comment>
<proteinExistence type="predicted"/>
<reference evidence="1 2" key="1">
    <citation type="journal article" date="2023" name="Antonie Van Leeuwenhoek">
        <title>Mesoterricola silvestris gen. nov., sp. nov., Mesoterricola sediminis sp. nov., Geothrix oryzae sp. nov., Geothrix edaphica sp. nov., Geothrix rubra sp. nov., and Geothrix limicola sp. nov., six novel members of Acidobacteriota isolated from soils.</title>
        <authorList>
            <person name="Itoh H."/>
            <person name="Sugisawa Y."/>
            <person name="Mise K."/>
            <person name="Xu Z."/>
            <person name="Kuniyasu M."/>
            <person name="Ushijima N."/>
            <person name="Kawano K."/>
            <person name="Kobayashi E."/>
            <person name="Shiratori Y."/>
            <person name="Masuda Y."/>
            <person name="Senoo K."/>
        </authorList>
    </citation>
    <scope>NUCLEOTIDE SEQUENCE [LARGE SCALE GENOMIC DNA]</scope>
    <source>
        <strain evidence="1 2">Red804</strain>
    </source>
</reference>
<accession>A0ABQ5QEB7</accession>
<evidence type="ECO:0000313" key="2">
    <source>
        <dbReference type="Proteomes" id="UP001165069"/>
    </source>
</evidence>
<keyword evidence="2" id="KW-1185">Reference proteome</keyword>
<organism evidence="1 2">
    <name type="scientific">Geothrix limicola</name>
    <dbReference type="NCBI Taxonomy" id="2927978"/>
    <lineage>
        <taxon>Bacteria</taxon>
        <taxon>Pseudomonadati</taxon>
        <taxon>Acidobacteriota</taxon>
        <taxon>Holophagae</taxon>
        <taxon>Holophagales</taxon>
        <taxon>Holophagaceae</taxon>
        <taxon>Geothrix</taxon>
    </lineage>
</organism>
<dbReference type="Proteomes" id="UP001165069">
    <property type="component" value="Unassembled WGS sequence"/>
</dbReference>
<name>A0ABQ5QEB7_9BACT</name>
<gene>
    <name evidence="1" type="ORF">GETHLI_14360</name>
</gene>
<dbReference type="EMBL" id="BSDE01000002">
    <property type="protein sequence ID" value="GLH72934.1"/>
    <property type="molecule type" value="Genomic_DNA"/>
</dbReference>
<protein>
    <recommendedName>
        <fullName evidence="3">DUF4434 domain-containing protein</fullName>
    </recommendedName>
</protein>
<dbReference type="RefSeq" id="WP_285573237.1">
    <property type="nucleotide sequence ID" value="NZ_BSDE01000002.1"/>
</dbReference>
<evidence type="ECO:0000313" key="1">
    <source>
        <dbReference type="EMBL" id="GLH72934.1"/>
    </source>
</evidence>
<evidence type="ECO:0008006" key="3">
    <source>
        <dbReference type="Google" id="ProtNLM"/>
    </source>
</evidence>
<sequence length="302" mass="33241">MPASSQLRRIAALALVACFLACGHPTPEPRRADQPPLALWSYRDLAGSEAAQRAFFAFAARRGVRELYLGGADLLPGRAEALGRLLDAAQDRGLRVSLVLGRAAWTRPGQRAALLEALRAVRDFDQARARAGRARLAALQLDVEPHALPDWEREAPKLSGQYLDCLEAARSELTGSLPLQVAIPVWWQDRPIRRGGRTRPLSEWAILLADQTVLMDYRNQVEGILRGAAEPMASAQALGRPVVVGLALHCERDAENAHTSFCRLGEGALQKALRQVEARLSRERAFAGFALFTYEDWESLKP</sequence>